<feature type="chain" id="PRO_5012703341" evidence="1">
    <location>
        <begin position="20"/>
        <end position="241"/>
    </location>
</feature>
<evidence type="ECO:0000313" key="2">
    <source>
        <dbReference type="EMBL" id="SHL46345.1"/>
    </source>
</evidence>
<accession>A0A1M7AUG5</accession>
<dbReference type="Proteomes" id="UP000184420">
    <property type="component" value="Unassembled WGS sequence"/>
</dbReference>
<dbReference type="AlphaFoldDB" id="A0A1M7AUG5"/>
<name>A0A1M7AUG5_9BACT</name>
<evidence type="ECO:0000313" key="3">
    <source>
        <dbReference type="Proteomes" id="UP000184420"/>
    </source>
</evidence>
<dbReference type="OrthoDB" id="1453650at2"/>
<dbReference type="STRING" id="1419482.SAMN05444266_103414"/>
<sequence length="241" mass="27997">MKSVLLGLLSLLPFSTLLAQDFITPSKESQAYHEARYKKSIPPYGLAKVKELIAKINPDSEEAEALGTKEYLSLSLREKFTYHMIHAETYAQNCDVIPPIEEEHKKIFARIPSSFNDYQWSRRQTDFFAENIDSVCALIRESALRSNRIGCNYKSAIIEMNAVQMIPFLADFFKKDKKDLDILTVFLQLMEQNKYAPFMQSSSWKKLYSENASYEAYLDYNTANEALILQRVNDFYKNYKK</sequence>
<protein>
    <submittedName>
        <fullName evidence="2">Uncharacterized protein</fullName>
    </submittedName>
</protein>
<gene>
    <name evidence="2" type="ORF">SAMN05444266_103414</name>
</gene>
<proteinExistence type="predicted"/>
<keyword evidence="3" id="KW-1185">Reference proteome</keyword>
<reference evidence="2 3" key="1">
    <citation type="submission" date="2016-11" db="EMBL/GenBank/DDBJ databases">
        <authorList>
            <person name="Jaros S."/>
            <person name="Januszkiewicz K."/>
            <person name="Wedrychowicz H."/>
        </authorList>
    </citation>
    <scope>NUCLEOTIDE SEQUENCE [LARGE SCALE GENOMIC DNA]</scope>
    <source>
        <strain evidence="2 3">DSM 27406</strain>
    </source>
</reference>
<feature type="signal peptide" evidence="1">
    <location>
        <begin position="1"/>
        <end position="19"/>
    </location>
</feature>
<evidence type="ECO:0000256" key="1">
    <source>
        <dbReference type="SAM" id="SignalP"/>
    </source>
</evidence>
<dbReference type="EMBL" id="FRBL01000003">
    <property type="protein sequence ID" value="SHL46345.1"/>
    <property type="molecule type" value="Genomic_DNA"/>
</dbReference>
<keyword evidence="1" id="KW-0732">Signal</keyword>
<organism evidence="2 3">
    <name type="scientific">Chitinophaga jiangningensis</name>
    <dbReference type="NCBI Taxonomy" id="1419482"/>
    <lineage>
        <taxon>Bacteria</taxon>
        <taxon>Pseudomonadati</taxon>
        <taxon>Bacteroidota</taxon>
        <taxon>Chitinophagia</taxon>
        <taxon>Chitinophagales</taxon>
        <taxon>Chitinophagaceae</taxon>
        <taxon>Chitinophaga</taxon>
    </lineage>
</organism>
<dbReference type="RefSeq" id="WP_073080225.1">
    <property type="nucleotide sequence ID" value="NZ_FRBL01000003.1"/>
</dbReference>